<protein>
    <recommendedName>
        <fullName evidence="3">30S ribosomal protein S23</fullName>
    </recommendedName>
</protein>
<dbReference type="OrthoDB" id="160990at2"/>
<dbReference type="InterPro" id="IPR036583">
    <property type="entry name" value="23S_rRNA_IVS_sf"/>
</dbReference>
<dbReference type="Gene3D" id="1.20.1440.60">
    <property type="entry name" value="23S rRNA-intervening sequence"/>
    <property type="match status" value="1"/>
</dbReference>
<accession>A0A0P6Y578</accession>
<dbReference type="InterPro" id="IPR012657">
    <property type="entry name" value="23S_rRNA-intervening_sequence"/>
</dbReference>
<dbReference type="CDD" id="cd16377">
    <property type="entry name" value="23S_rRNA_IVP_like"/>
    <property type="match status" value="1"/>
</dbReference>
<keyword evidence="2" id="KW-1185">Reference proteome</keyword>
<dbReference type="PANTHER" id="PTHR38471:SF2">
    <property type="entry name" value="FOUR HELIX BUNDLE PROTEIN"/>
    <property type="match status" value="1"/>
</dbReference>
<name>A0A0P6Y578_9CHLR</name>
<dbReference type="RefSeq" id="WP_054532914.1">
    <property type="nucleotide sequence ID" value="NZ_LGKP01000006.1"/>
</dbReference>
<sequence length="123" mass="13870">MSEAYSYRNLIMWNKSQELVMDVIQLISNIPNSWSNAVIVRQIVSSATSISANIAEGHGRFSLGAHKNHLSIARGSAAETDNWANTLFRLGYIDEDAEKRIQKRCNEIIAMLSSKMRKLEQSQ</sequence>
<evidence type="ECO:0000313" key="1">
    <source>
        <dbReference type="EMBL" id="KPL91379.1"/>
    </source>
</evidence>
<reference evidence="1 2" key="1">
    <citation type="submission" date="2015-07" db="EMBL/GenBank/DDBJ databases">
        <title>Whole genome sequence of Herpetosiphon geysericola DSM 7119.</title>
        <authorList>
            <person name="Hemp J."/>
            <person name="Ward L.M."/>
            <person name="Pace L.A."/>
            <person name="Fischer W.W."/>
        </authorList>
    </citation>
    <scope>NUCLEOTIDE SEQUENCE [LARGE SCALE GENOMIC DNA]</scope>
    <source>
        <strain evidence="1 2">DSM 7119</strain>
    </source>
</reference>
<dbReference type="EMBL" id="LGKP01000006">
    <property type="protein sequence ID" value="KPL91379.1"/>
    <property type="molecule type" value="Genomic_DNA"/>
</dbReference>
<proteinExistence type="predicted"/>
<dbReference type="Pfam" id="PF05635">
    <property type="entry name" value="23S_rRNA_IVP"/>
    <property type="match status" value="1"/>
</dbReference>
<gene>
    <name evidence="1" type="ORF">SE18_02885</name>
</gene>
<dbReference type="NCBIfam" id="TIGR02436">
    <property type="entry name" value="four helix bundle protein"/>
    <property type="match status" value="1"/>
</dbReference>
<organism evidence="1 2">
    <name type="scientific">Herpetosiphon geysericola</name>
    <dbReference type="NCBI Taxonomy" id="70996"/>
    <lineage>
        <taxon>Bacteria</taxon>
        <taxon>Bacillati</taxon>
        <taxon>Chloroflexota</taxon>
        <taxon>Chloroflexia</taxon>
        <taxon>Herpetosiphonales</taxon>
        <taxon>Herpetosiphonaceae</taxon>
        <taxon>Herpetosiphon</taxon>
    </lineage>
</organism>
<dbReference type="Proteomes" id="UP000050277">
    <property type="component" value="Unassembled WGS sequence"/>
</dbReference>
<dbReference type="AlphaFoldDB" id="A0A0P6Y578"/>
<dbReference type="STRING" id="70996.SE18_02885"/>
<comment type="caution">
    <text evidence="1">The sequence shown here is derived from an EMBL/GenBank/DDBJ whole genome shotgun (WGS) entry which is preliminary data.</text>
</comment>
<dbReference type="SUPFAM" id="SSF158446">
    <property type="entry name" value="IVS-encoded protein-like"/>
    <property type="match status" value="1"/>
</dbReference>
<dbReference type="PANTHER" id="PTHR38471">
    <property type="entry name" value="FOUR HELIX BUNDLE PROTEIN"/>
    <property type="match status" value="1"/>
</dbReference>
<evidence type="ECO:0008006" key="3">
    <source>
        <dbReference type="Google" id="ProtNLM"/>
    </source>
</evidence>
<evidence type="ECO:0000313" key="2">
    <source>
        <dbReference type="Proteomes" id="UP000050277"/>
    </source>
</evidence>